<dbReference type="AlphaFoldDB" id="A0A8X6TQJ4"/>
<keyword evidence="2" id="KW-1185">Reference proteome</keyword>
<dbReference type="Proteomes" id="UP000887013">
    <property type="component" value="Unassembled WGS sequence"/>
</dbReference>
<evidence type="ECO:0000313" key="1">
    <source>
        <dbReference type="EMBL" id="GFT33640.1"/>
    </source>
</evidence>
<name>A0A8X6TQJ4_NEPPI</name>
<gene>
    <name evidence="1" type="primary">NCL1_19124</name>
    <name evidence="1" type="ORF">NPIL_282031</name>
</gene>
<evidence type="ECO:0000313" key="2">
    <source>
        <dbReference type="Proteomes" id="UP000887013"/>
    </source>
</evidence>
<reference evidence="1" key="1">
    <citation type="submission" date="2020-08" db="EMBL/GenBank/DDBJ databases">
        <title>Multicomponent nature underlies the extraordinary mechanical properties of spider dragline silk.</title>
        <authorList>
            <person name="Kono N."/>
            <person name="Nakamura H."/>
            <person name="Mori M."/>
            <person name="Yoshida Y."/>
            <person name="Ohtoshi R."/>
            <person name="Malay A.D."/>
            <person name="Moran D.A.P."/>
            <person name="Tomita M."/>
            <person name="Numata K."/>
            <person name="Arakawa K."/>
        </authorList>
    </citation>
    <scope>NUCLEOTIDE SEQUENCE</scope>
</reference>
<proteinExistence type="predicted"/>
<dbReference type="EMBL" id="BMAW01013369">
    <property type="protein sequence ID" value="GFT33640.1"/>
    <property type="molecule type" value="Genomic_DNA"/>
</dbReference>
<protein>
    <submittedName>
        <fullName evidence="1">Uncharacterized protein</fullName>
    </submittedName>
</protein>
<sequence length="233" mass="26821">MECICRYLKALFSPVSSHTVICQDYDESIYRPSIAITVHVLSDDQRSVVDTCFDVFNREVDNSDALKTLFDLSRLRGLEISHVAYDDFVAILKYLKADNPEAIADFSTRSMRNNFDFYKEDVMCTVYSSIICNYAYTQRVLTQKNAEDIGLKFAIFFKESAKKHVQEGDIISRFQAITQGIIKSLDFIGPFFYERSLMLAFLFEIEWLLRAIGTQYSTKLFHTCSVEVDGDSK</sequence>
<organism evidence="1 2">
    <name type="scientific">Nephila pilipes</name>
    <name type="common">Giant wood spider</name>
    <name type="synonym">Nephila maculata</name>
    <dbReference type="NCBI Taxonomy" id="299642"/>
    <lineage>
        <taxon>Eukaryota</taxon>
        <taxon>Metazoa</taxon>
        <taxon>Ecdysozoa</taxon>
        <taxon>Arthropoda</taxon>
        <taxon>Chelicerata</taxon>
        <taxon>Arachnida</taxon>
        <taxon>Araneae</taxon>
        <taxon>Araneomorphae</taxon>
        <taxon>Entelegynae</taxon>
        <taxon>Araneoidea</taxon>
        <taxon>Nephilidae</taxon>
        <taxon>Nephila</taxon>
    </lineage>
</organism>
<accession>A0A8X6TQJ4</accession>
<dbReference type="OrthoDB" id="6421681at2759"/>
<comment type="caution">
    <text evidence="1">The sequence shown here is derived from an EMBL/GenBank/DDBJ whole genome shotgun (WGS) entry which is preliminary data.</text>
</comment>